<keyword evidence="2" id="KW-0418">Kinase</keyword>
<evidence type="ECO:0000259" key="1">
    <source>
        <dbReference type="Pfam" id="PF01869"/>
    </source>
</evidence>
<dbReference type="CDD" id="cd24082">
    <property type="entry name" value="ASKHA_NBD_GspK-like"/>
    <property type="match status" value="1"/>
</dbReference>
<dbReference type="EMBL" id="FNEK01000030">
    <property type="protein sequence ID" value="SDK07228.1"/>
    <property type="molecule type" value="Genomic_DNA"/>
</dbReference>
<evidence type="ECO:0000313" key="3">
    <source>
        <dbReference type="Proteomes" id="UP000199382"/>
    </source>
</evidence>
<dbReference type="PANTHER" id="PTHR43190:SF3">
    <property type="entry name" value="N-ACETYL-D-GLUCOSAMINE KINASE"/>
    <property type="match status" value="1"/>
</dbReference>
<name>A0A1G8YWM8_9RHOB</name>
<protein>
    <submittedName>
        <fullName evidence="2">Glucosamine kinase</fullName>
    </submittedName>
</protein>
<reference evidence="2 3" key="1">
    <citation type="submission" date="2016-10" db="EMBL/GenBank/DDBJ databases">
        <authorList>
            <person name="de Groot N.N."/>
        </authorList>
    </citation>
    <scope>NUCLEOTIDE SEQUENCE [LARGE SCALE GENOMIC DNA]</scope>
    <source>
        <strain evidence="2 3">DSM 25294</strain>
    </source>
</reference>
<dbReference type="Pfam" id="PF01869">
    <property type="entry name" value="BcrAD_BadFG"/>
    <property type="match status" value="1"/>
</dbReference>
<feature type="domain" description="ATPase BadF/BadG/BcrA/BcrD type" evidence="1">
    <location>
        <begin position="10"/>
        <end position="253"/>
    </location>
</feature>
<gene>
    <name evidence="2" type="ORF">SAMN04488026_103039</name>
</gene>
<dbReference type="InterPro" id="IPR043129">
    <property type="entry name" value="ATPase_NBD"/>
</dbReference>
<evidence type="ECO:0000313" key="2">
    <source>
        <dbReference type="EMBL" id="SDK07228.1"/>
    </source>
</evidence>
<keyword evidence="3" id="KW-1185">Reference proteome</keyword>
<accession>A0A1G8YWM8</accession>
<sequence length="288" mass="29455">MVESRSPLLIGVDGGGTSCRAALQAGGRRFEAQHGPANVSTDFEGAIATIRSALEAVAAQAGLSAEALSQGYAHIGLAGVQSPAMADKVAACLPLANVAVTEDRPTSIAGALGDADGAVAAIGTGSFIGCQKAGKITGLGGWGFHLGDQASGAWLMHRAYEELMLALDGLAEMTPFATMLLDTHGGDAGDVVRFSLQARPADYALNARKLVKAAEAEDPLAARLMTEGASYIRRGLDRLGWQPGEPLCLTGGLGPSYARWLGLSHVPPRGTALDGALTLAARLQEGAR</sequence>
<dbReference type="InterPro" id="IPR052519">
    <property type="entry name" value="Euk-type_GlcNAc_Kinase"/>
</dbReference>
<dbReference type="SUPFAM" id="SSF53067">
    <property type="entry name" value="Actin-like ATPase domain"/>
    <property type="match status" value="2"/>
</dbReference>
<organism evidence="2 3">
    <name type="scientific">Aliiruegeria lutimaris</name>
    <dbReference type="NCBI Taxonomy" id="571298"/>
    <lineage>
        <taxon>Bacteria</taxon>
        <taxon>Pseudomonadati</taxon>
        <taxon>Pseudomonadota</taxon>
        <taxon>Alphaproteobacteria</taxon>
        <taxon>Rhodobacterales</taxon>
        <taxon>Roseobacteraceae</taxon>
        <taxon>Aliiruegeria</taxon>
    </lineage>
</organism>
<dbReference type="InterPro" id="IPR002731">
    <property type="entry name" value="ATPase_BadF"/>
</dbReference>
<dbReference type="Proteomes" id="UP000199382">
    <property type="component" value="Unassembled WGS sequence"/>
</dbReference>
<keyword evidence="2" id="KW-0808">Transferase</keyword>
<dbReference type="Gene3D" id="3.30.420.40">
    <property type="match status" value="2"/>
</dbReference>
<proteinExistence type="predicted"/>
<dbReference type="AlphaFoldDB" id="A0A1G8YWM8"/>
<dbReference type="OrthoDB" id="63487at2"/>
<dbReference type="PANTHER" id="PTHR43190">
    <property type="entry name" value="N-ACETYL-D-GLUCOSAMINE KINASE"/>
    <property type="match status" value="1"/>
</dbReference>
<dbReference type="STRING" id="571298.SAMN04488026_103039"/>
<dbReference type="GO" id="GO:0016301">
    <property type="term" value="F:kinase activity"/>
    <property type="evidence" value="ECO:0007669"/>
    <property type="project" value="UniProtKB-KW"/>
</dbReference>
<dbReference type="RefSeq" id="WP_093157600.1">
    <property type="nucleotide sequence ID" value="NZ_FNEK01000030.1"/>
</dbReference>